<dbReference type="RefSeq" id="XP_013277374.1">
    <property type="nucleotide sequence ID" value="XM_013421920.1"/>
</dbReference>
<dbReference type="AlphaFoldDB" id="A0A0D2HHS2"/>
<dbReference type="GeneID" id="25289390"/>
<reference evidence="2 3" key="1">
    <citation type="submission" date="2015-01" db="EMBL/GenBank/DDBJ databases">
        <title>The Genome Sequence of Rhinocladiella mackenzie CBS 650.93.</title>
        <authorList>
            <consortium name="The Broad Institute Genomics Platform"/>
            <person name="Cuomo C."/>
            <person name="de Hoog S."/>
            <person name="Gorbushina A."/>
            <person name="Stielow B."/>
            <person name="Teixiera M."/>
            <person name="Abouelleil A."/>
            <person name="Chapman S.B."/>
            <person name="Priest M."/>
            <person name="Young S.K."/>
            <person name="Wortman J."/>
            <person name="Nusbaum C."/>
            <person name="Birren B."/>
        </authorList>
    </citation>
    <scope>NUCLEOTIDE SEQUENCE [LARGE SCALE GENOMIC DNA]</scope>
    <source>
        <strain evidence="2 3">CBS 650.93</strain>
    </source>
</reference>
<feature type="compositionally biased region" description="Polar residues" evidence="1">
    <location>
        <begin position="559"/>
        <end position="572"/>
    </location>
</feature>
<proteinExistence type="predicted"/>
<keyword evidence="3" id="KW-1185">Reference proteome</keyword>
<gene>
    <name evidence="2" type="ORF">Z518_01319</name>
</gene>
<evidence type="ECO:0008006" key="4">
    <source>
        <dbReference type="Google" id="ProtNLM"/>
    </source>
</evidence>
<sequence>MEWNRYSSSPAEEQHVEESELSGPGPAVPTVDDPALPTLRSQSNSRPSADLHVLPPTYQNISVAGPQMAFQPQVAPIYQFPQIPLMPGTMPTQQAGWIPPSPGPVYFTDHTSFFSNQSFGPVPPITSVSPVTSTAAMESGVPFDPNSPPPFIDRTPLYPPRPHGVIKIQNIPYGLTMAEVQQFIGKYVHHDDLIRVHVDGFPVHIIMERSTGKTMDCYIEIVSPEVAAEAHERSFGLTRCHYPKLGQRHVNVELSNQAELMRDLFPRARSVIWVNEKNGAPKYVETTDPYSSGFNGFLTREELNGVIRHAEYPQRSPFAMRSYQRTFECTISTLYKYPWYARELYGMRHQAFVFAVYLRQLEILLGKADPNAHTPREVGLDNKLLMDFFFSGMNCCGFSERQKATIAELAIKVSQGCPLRIHARHWPFQTLAPHPFTLSDQDVGMWLDILNRGMIVIEMEGRDWIGVEPHLLVARDNNGYVEFICTEEGMDLTREDFSSLEVGFMNEMMHYGWSTYLRDLGVDPTSVLPGLPKRPEKKPDLEMTLRTLPPVSGPEVVRGQQSTTVKQHQSACTADLAGTHVADDQGSDASPIHGGDDDGRLSDTTVNPADDGPEVNAPEGSGSSEHRGNQPTTLARNSPLEAYLKVLRLTRDADQAEREAEDRQAPDRGRGAGLTLSVPSQSRALQRHRTVAGSPFRVESLASAPQRLSTRTASDSALSTSPSMADYISQHAGLGNGVISSPTINTFRNAAPSSNPGIASYSDQVPRREHRLVTIRTLEGASLQFSSRARSSTTARTADTEESRPSAAYAAAAIAVSLMNAPTTPHRSATNSPVVMPAVGRPSPSHTRDFGMSSPLTFGTGVGNSASSSTPASPAPARGTSRGIGVTLPPGFGSPLANDGTAAGRRGLEDSGFGSHPSSPNISRRQRSHARPAFNINDTINEEIEDDYGDFMSGPGAQTRSPRGYDS</sequence>
<feature type="compositionally biased region" description="Basic and acidic residues" evidence="1">
    <location>
        <begin position="533"/>
        <end position="543"/>
    </location>
</feature>
<organism evidence="2 3">
    <name type="scientific">Rhinocladiella mackenziei CBS 650.93</name>
    <dbReference type="NCBI Taxonomy" id="1442369"/>
    <lineage>
        <taxon>Eukaryota</taxon>
        <taxon>Fungi</taxon>
        <taxon>Dikarya</taxon>
        <taxon>Ascomycota</taxon>
        <taxon>Pezizomycotina</taxon>
        <taxon>Eurotiomycetes</taxon>
        <taxon>Chaetothyriomycetidae</taxon>
        <taxon>Chaetothyriales</taxon>
        <taxon>Herpotrichiellaceae</taxon>
        <taxon>Rhinocladiella</taxon>
    </lineage>
</organism>
<name>A0A0D2HHS2_9EURO</name>
<dbReference type="EMBL" id="KN847475">
    <property type="protein sequence ID" value="KIX10238.1"/>
    <property type="molecule type" value="Genomic_DNA"/>
</dbReference>
<evidence type="ECO:0000313" key="3">
    <source>
        <dbReference type="Proteomes" id="UP000053617"/>
    </source>
</evidence>
<dbReference type="STRING" id="1442369.A0A0D2HHS2"/>
<feature type="region of interest" description="Disordered" evidence="1">
    <location>
        <begin position="1"/>
        <end position="53"/>
    </location>
</feature>
<feature type="compositionally biased region" description="Polar residues" evidence="1">
    <location>
        <begin position="823"/>
        <end position="833"/>
    </location>
</feature>
<feature type="region of interest" description="Disordered" evidence="1">
    <location>
        <begin position="653"/>
        <end position="720"/>
    </location>
</feature>
<feature type="compositionally biased region" description="Basic and acidic residues" evidence="1">
    <location>
        <begin position="653"/>
        <end position="670"/>
    </location>
</feature>
<dbReference type="InterPro" id="IPR012677">
    <property type="entry name" value="Nucleotide-bd_a/b_plait_sf"/>
</dbReference>
<feature type="compositionally biased region" description="Polar residues" evidence="1">
    <location>
        <begin position="1"/>
        <end position="11"/>
    </location>
</feature>
<evidence type="ECO:0000313" key="2">
    <source>
        <dbReference type="EMBL" id="KIX10238.1"/>
    </source>
</evidence>
<feature type="region of interest" description="Disordered" evidence="1">
    <location>
        <begin position="527"/>
        <end position="639"/>
    </location>
</feature>
<dbReference type="Proteomes" id="UP000053617">
    <property type="component" value="Unassembled WGS sequence"/>
</dbReference>
<feature type="compositionally biased region" description="Acidic residues" evidence="1">
    <location>
        <begin position="940"/>
        <end position="949"/>
    </location>
</feature>
<feature type="region of interest" description="Disordered" evidence="1">
    <location>
        <begin position="823"/>
        <end position="967"/>
    </location>
</feature>
<evidence type="ECO:0000256" key="1">
    <source>
        <dbReference type="SAM" id="MobiDB-lite"/>
    </source>
</evidence>
<accession>A0A0D2HHS2</accession>
<dbReference type="VEuPathDB" id="FungiDB:Z518_01319"/>
<dbReference type="HOGENOM" id="CLU_010532_0_0_1"/>
<protein>
    <recommendedName>
        <fullName evidence="4">RRM domain-containing protein</fullName>
    </recommendedName>
</protein>
<feature type="compositionally biased region" description="Polar residues" evidence="1">
    <location>
        <begin position="706"/>
        <end position="720"/>
    </location>
</feature>
<feature type="compositionally biased region" description="Low complexity" evidence="1">
    <location>
        <begin position="865"/>
        <end position="877"/>
    </location>
</feature>
<dbReference type="Gene3D" id="3.30.70.330">
    <property type="match status" value="1"/>
</dbReference>
<dbReference type="OrthoDB" id="336240at2759"/>